<keyword evidence="3 5" id="KW-1133">Transmembrane helix</keyword>
<dbReference type="GO" id="GO:0016020">
    <property type="term" value="C:membrane"/>
    <property type="evidence" value="ECO:0007669"/>
    <property type="project" value="UniProtKB-SubCell"/>
</dbReference>
<feature type="transmembrane region" description="Helical" evidence="5">
    <location>
        <begin position="101"/>
        <end position="122"/>
    </location>
</feature>
<proteinExistence type="predicted"/>
<keyword evidence="2 5" id="KW-0812">Transmembrane</keyword>
<dbReference type="InterPro" id="IPR036259">
    <property type="entry name" value="MFS_trans_sf"/>
</dbReference>
<dbReference type="InterPro" id="IPR050549">
    <property type="entry name" value="MFS_Trehalose_Transporter"/>
</dbReference>
<dbReference type="Gene3D" id="1.20.1250.20">
    <property type="entry name" value="MFS general substrate transporter like domains"/>
    <property type="match status" value="1"/>
</dbReference>
<evidence type="ECO:0000313" key="8">
    <source>
        <dbReference type="Proteomes" id="UP000005204"/>
    </source>
</evidence>
<reference evidence="7" key="2">
    <citation type="submission" date="2022-06" db="UniProtKB">
        <authorList>
            <consortium name="EnsemblMetazoa"/>
        </authorList>
    </citation>
    <scope>IDENTIFICATION</scope>
    <source>
        <strain evidence="7">p50T (Dazao)</strain>
    </source>
</reference>
<feature type="transmembrane region" description="Helical" evidence="5">
    <location>
        <begin position="77"/>
        <end position="95"/>
    </location>
</feature>
<feature type="transmembrane region" description="Helical" evidence="5">
    <location>
        <begin position="213"/>
        <end position="236"/>
    </location>
</feature>
<keyword evidence="8" id="KW-1185">Reference proteome</keyword>
<evidence type="ECO:0000256" key="3">
    <source>
        <dbReference type="ARBA" id="ARBA00022989"/>
    </source>
</evidence>
<accession>A0A8R2M438</accession>
<feature type="transmembrane region" description="Helical" evidence="5">
    <location>
        <begin position="278"/>
        <end position="298"/>
    </location>
</feature>
<sequence length="412" mass="45984">MPAFWLERWGRCNCTELRALVSSWMTVAMITWTIISLTDNVILVLVAMSIAGVGVAGQNVAIIYVSEIAHDSIRGGLTAFSSSGYIIGLLTSYILGGKLTYQQVVYTHLGFSVMTMLLLTLLRESPVFLVMKGREEEAEKSIAFYKRLKIGSKDIAFEIDKIRLQINPSSEKTYLPVDTEEAKDLAKHEEQQVEQKPTSSWKFLMKSKSSQRALATVLIIMTLIILMGCVVLQVYAEPLFKEAVPSMPPNQCAILLAVDFLIASLVCVFIIDKFGRKPLLIVTAAISGVCMFLLGLQLQTHFAPHWFTVLIIYTYSFVYMLGCAAIPFVLSAELFLPEVRSLCNSITMVCLWSVNFVTLLVFKPLAEWLGLGIVFYCFSMFSFVGVLFGYAYIPETKGLSVDAIQLLFLKKK</sequence>
<feature type="transmembrane region" description="Helical" evidence="5">
    <location>
        <begin position="248"/>
        <end position="271"/>
    </location>
</feature>
<dbReference type="AlphaFoldDB" id="A0A8R2M438"/>
<feature type="transmembrane region" description="Helical" evidence="5">
    <location>
        <begin position="17"/>
        <end position="35"/>
    </location>
</feature>
<evidence type="ECO:0000256" key="5">
    <source>
        <dbReference type="SAM" id="Phobius"/>
    </source>
</evidence>
<dbReference type="InterPro" id="IPR005828">
    <property type="entry name" value="MFS_sugar_transport-like"/>
</dbReference>
<feature type="transmembrane region" description="Helical" evidence="5">
    <location>
        <begin position="342"/>
        <end position="362"/>
    </location>
</feature>
<dbReference type="GO" id="GO:0022857">
    <property type="term" value="F:transmembrane transporter activity"/>
    <property type="evidence" value="ECO:0007669"/>
    <property type="project" value="InterPro"/>
</dbReference>
<dbReference type="PANTHER" id="PTHR48021:SF96">
    <property type="entry name" value="FACILITATED TREHALOSE TRANSPORTER TRET1-1-RELATED"/>
    <property type="match status" value="1"/>
</dbReference>
<dbReference type="SUPFAM" id="SSF103473">
    <property type="entry name" value="MFS general substrate transporter"/>
    <property type="match status" value="1"/>
</dbReference>
<feature type="transmembrane region" description="Helical" evidence="5">
    <location>
        <begin position="41"/>
        <end position="65"/>
    </location>
</feature>
<feature type="transmembrane region" description="Helical" evidence="5">
    <location>
        <begin position="368"/>
        <end position="393"/>
    </location>
</feature>
<keyword evidence="4 5" id="KW-0472">Membrane</keyword>
<evidence type="ECO:0000256" key="1">
    <source>
        <dbReference type="ARBA" id="ARBA00004141"/>
    </source>
</evidence>
<evidence type="ECO:0000259" key="6">
    <source>
        <dbReference type="PROSITE" id="PS50850"/>
    </source>
</evidence>
<protein>
    <recommendedName>
        <fullName evidence="6">Major facilitator superfamily (MFS) profile domain-containing protein</fullName>
    </recommendedName>
</protein>
<feature type="domain" description="Major facilitator superfamily (MFS) profile" evidence="6">
    <location>
        <begin position="1"/>
        <end position="397"/>
    </location>
</feature>
<dbReference type="Pfam" id="PF00083">
    <property type="entry name" value="Sugar_tr"/>
    <property type="match status" value="1"/>
</dbReference>
<dbReference type="EnsemblMetazoa" id="XM_038018188.1">
    <property type="protein sequence ID" value="XP_037874116.1"/>
    <property type="gene ID" value="LOC101747097"/>
</dbReference>
<dbReference type="PROSITE" id="PS50850">
    <property type="entry name" value="MFS"/>
    <property type="match status" value="1"/>
</dbReference>
<evidence type="ECO:0000313" key="7">
    <source>
        <dbReference type="EnsemblMetazoa" id="XP_037874116.1"/>
    </source>
</evidence>
<evidence type="ECO:0000256" key="4">
    <source>
        <dbReference type="ARBA" id="ARBA00023136"/>
    </source>
</evidence>
<name>A0A8R2M438_BOMMO</name>
<feature type="transmembrane region" description="Helical" evidence="5">
    <location>
        <begin position="310"/>
        <end position="330"/>
    </location>
</feature>
<organism evidence="7 8">
    <name type="scientific">Bombyx mori</name>
    <name type="common">Silk moth</name>
    <dbReference type="NCBI Taxonomy" id="7091"/>
    <lineage>
        <taxon>Eukaryota</taxon>
        <taxon>Metazoa</taxon>
        <taxon>Ecdysozoa</taxon>
        <taxon>Arthropoda</taxon>
        <taxon>Hexapoda</taxon>
        <taxon>Insecta</taxon>
        <taxon>Pterygota</taxon>
        <taxon>Neoptera</taxon>
        <taxon>Endopterygota</taxon>
        <taxon>Lepidoptera</taxon>
        <taxon>Glossata</taxon>
        <taxon>Ditrysia</taxon>
        <taxon>Bombycoidea</taxon>
        <taxon>Bombycidae</taxon>
        <taxon>Bombycinae</taxon>
        <taxon>Bombyx</taxon>
    </lineage>
</organism>
<dbReference type="InterPro" id="IPR020846">
    <property type="entry name" value="MFS_dom"/>
</dbReference>
<evidence type="ECO:0000256" key="2">
    <source>
        <dbReference type="ARBA" id="ARBA00022692"/>
    </source>
</evidence>
<reference evidence="8" key="1">
    <citation type="journal article" date="2008" name="Insect Biochem. Mol. Biol.">
        <title>The genome of a lepidopteran model insect, the silkworm Bombyx mori.</title>
        <authorList>
            <consortium name="International Silkworm Genome Consortium"/>
        </authorList>
    </citation>
    <scope>NUCLEOTIDE SEQUENCE [LARGE SCALE GENOMIC DNA]</scope>
    <source>
        <strain evidence="8">p50T</strain>
    </source>
</reference>
<comment type="subcellular location">
    <subcellularLocation>
        <location evidence="1">Membrane</location>
        <topology evidence="1">Multi-pass membrane protein</topology>
    </subcellularLocation>
</comment>
<dbReference type="PANTHER" id="PTHR48021">
    <property type="match status" value="1"/>
</dbReference>
<dbReference type="Proteomes" id="UP000005204">
    <property type="component" value="Unassembled WGS sequence"/>
</dbReference>